<dbReference type="RefSeq" id="WP_188942978.1">
    <property type="nucleotide sequence ID" value="NZ_BMNA01000006.1"/>
</dbReference>
<evidence type="ECO:0000256" key="1">
    <source>
        <dbReference type="SAM" id="Phobius"/>
    </source>
</evidence>
<name>A0A917WIA3_9ACTN</name>
<proteinExistence type="predicted"/>
<organism evidence="2 3">
    <name type="scientific">Nakamurella endophytica</name>
    <dbReference type="NCBI Taxonomy" id="1748367"/>
    <lineage>
        <taxon>Bacteria</taxon>
        <taxon>Bacillati</taxon>
        <taxon>Actinomycetota</taxon>
        <taxon>Actinomycetes</taxon>
        <taxon>Nakamurellales</taxon>
        <taxon>Nakamurellaceae</taxon>
        <taxon>Nakamurella</taxon>
    </lineage>
</organism>
<evidence type="ECO:0000313" key="3">
    <source>
        <dbReference type="Proteomes" id="UP000655208"/>
    </source>
</evidence>
<keyword evidence="1" id="KW-0472">Membrane</keyword>
<reference evidence="2" key="2">
    <citation type="submission" date="2020-09" db="EMBL/GenBank/DDBJ databases">
        <authorList>
            <person name="Sun Q."/>
            <person name="Zhou Y."/>
        </authorList>
    </citation>
    <scope>NUCLEOTIDE SEQUENCE</scope>
    <source>
        <strain evidence="2">CGMCC 4.7308</strain>
    </source>
</reference>
<keyword evidence="1" id="KW-1133">Transmembrane helix</keyword>
<keyword evidence="1" id="KW-0812">Transmembrane</keyword>
<dbReference type="Proteomes" id="UP000655208">
    <property type="component" value="Unassembled WGS sequence"/>
</dbReference>
<sequence length="69" mass="7012">MSPQDRPGDPETVLSQALRAMAGAAREAPAREQPAPGGRRRLTAGQVLLLAVLLGLVVGVTAGIVSLLA</sequence>
<reference evidence="2" key="1">
    <citation type="journal article" date="2014" name="Int. J. Syst. Evol. Microbiol.">
        <title>Complete genome sequence of Corynebacterium casei LMG S-19264T (=DSM 44701T), isolated from a smear-ripened cheese.</title>
        <authorList>
            <consortium name="US DOE Joint Genome Institute (JGI-PGF)"/>
            <person name="Walter F."/>
            <person name="Albersmeier A."/>
            <person name="Kalinowski J."/>
            <person name="Ruckert C."/>
        </authorList>
    </citation>
    <scope>NUCLEOTIDE SEQUENCE</scope>
    <source>
        <strain evidence="2">CGMCC 4.7308</strain>
    </source>
</reference>
<feature type="transmembrane region" description="Helical" evidence="1">
    <location>
        <begin position="47"/>
        <end position="68"/>
    </location>
</feature>
<accession>A0A917WIA3</accession>
<protein>
    <submittedName>
        <fullName evidence="2">Uncharacterized protein</fullName>
    </submittedName>
</protein>
<gene>
    <name evidence="2" type="ORF">GCM10011594_30530</name>
</gene>
<comment type="caution">
    <text evidence="2">The sequence shown here is derived from an EMBL/GenBank/DDBJ whole genome shotgun (WGS) entry which is preliminary data.</text>
</comment>
<dbReference type="AlphaFoldDB" id="A0A917WIA3"/>
<dbReference type="EMBL" id="BMNA01000006">
    <property type="protein sequence ID" value="GGM08506.1"/>
    <property type="molecule type" value="Genomic_DNA"/>
</dbReference>
<evidence type="ECO:0000313" key="2">
    <source>
        <dbReference type="EMBL" id="GGM08506.1"/>
    </source>
</evidence>
<keyword evidence="3" id="KW-1185">Reference proteome</keyword>